<name>A0A423U307_PENVA</name>
<evidence type="ECO:0000256" key="1">
    <source>
        <dbReference type="SAM" id="MobiDB-lite"/>
    </source>
</evidence>
<comment type="caution">
    <text evidence="2">The sequence shown here is derived from an EMBL/GenBank/DDBJ whole genome shotgun (WGS) entry which is preliminary data.</text>
</comment>
<organism evidence="2 3">
    <name type="scientific">Penaeus vannamei</name>
    <name type="common">Whiteleg shrimp</name>
    <name type="synonym">Litopenaeus vannamei</name>
    <dbReference type="NCBI Taxonomy" id="6689"/>
    <lineage>
        <taxon>Eukaryota</taxon>
        <taxon>Metazoa</taxon>
        <taxon>Ecdysozoa</taxon>
        <taxon>Arthropoda</taxon>
        <taxon>Crustacea</taxon>
        <taxon>Multicrustacea</taxon>
        <taxon>Malacostraca</taxon>
        <taxon>Eumalacostraca</taxon>
        <taxon>Eucarida</taxon>
        <taxon>Decapoda</taxon>
        <taxon>Dendrobranchiata</taxon>
        <taxon>Penaeoidea</taxon>
        <taxon>Penaeidae</taxon>
        <taxon>Penaeus</taxon>
    </lineage>
</organism>
<feature type="region of interest" description="Disordered" evidence="1">
    <location>
        <begin position="170"/>
        <end position="189"/>
    </location>
</feature>
<reference evidence="2 3" key="1">
    <citation type="submission" date="2018-04" db="EMBL/GenBank/DDBJ databases">
        <authorList>
            <person name="Zhang X."/>
            <person name="Yuan J."/>
            <person name="Li F."/>
            <person name="Xiang J."/>
        </authorList>
    </citation>
    <scope>NUCLEOTIDE SEQUENCE [LARGE SCALE GENOMIC DNA]</scope>
    <source>
        <tissue evidence="2">Muscle</tissue>
    </source>
</reference>
<feature type="region of interest" description="Disordered" evidence="1">
    <location>
        <begin position="340"/>
        <end position="372"/>
    </location>
</feature>
<feature type="region of interest" description="Disordered" evidence="1">
    <location>
        <begin position="1"/>
        <end position="37"/>
    </location>
</feature>
<accession>A0A423U307</accession>
<feature type="region of interest" description="Disordered" evidence="1">
    <location>
        <begin position="131"/>
        <end position="160"/>
    </location>
</feature>
<dbReference type="EMBL" id="QCYY01000744">
    <property type="protein sequence ID" value="ROT83064.1"/>
    <property type="molecule type" value="Genomic_DNA"/>
</dbReference>
<reference evidence="2 3" key="2">
    <citation type="submission" date="2019-01" db="EMBL/GenBank/DDBJ databases">
        <title>The decoding of complex shrimp genome reveals the adaptation for benthos swimmer, frequently molting mechanism and breeding impact on genome.</title>
        <authorList>
            <person name="Sun Y."/>
            <person name="Gao Y."/>
            <person name="Yu Y."/>
        </authorList>
    </citation>
    <scope>NUCLEOTIDE SEQUENCE [LARGE SCALE GENOMIC DNA]</scope>
    <source>
        <tissue evidence="2">Muscle</tissue>
    </source>
</reference>
<protein>
    <submittedName>
        <fullName evidence="2">Uncharacterized protein</fullName>
    </submittedName>
</protein>
<evidence type="ECO:0000313" key="3">
    <source>
        <dbReference type="Proteomes" id="UP000283509"/>
    </source>
</evidence>
<dbReference type="OrthoDB" id="10543027at2759"/>
<feature type="compositionally biased region" description="Basic and acidic residues" evidence="1">
    <location>
        <begin position="24"/>
        <end position="37"/>
    </location>
</feature>
<sequence length="372" mass="37703">MECKLQSAARQDVKGSFTTKKKLSSKDNEDAAADKEKRVSRYPLEKIEFRNKGNANVQVPFVHAHQGKRGKGTRGHGEVGVVAAFSRRERIYMKRNARKDIHNNRTASAMRSLILISAIALAASMPNDYEWSGPREGSSTRGAAGASRATVTQGTSSGIASVQGTISGTAAHQGTSSGTSFGRGTASGAAVSRGLSSGTTFGLGTTRQSSSTVGQNVGSTGYSGVQNFGSRIPSGSFSGQVTGLSGQSASFRDQAIGSESAGQTTPDFDLRGSTQNVGSAGLAVSTSGRAGTADSTGQPILSNGQVSGPAISSGSSSSQVIELTGQFASLDDQAIGSAGRSAFSGAKIPGAVSPASSTRGSSVASQPSGLYT</sequence>
<feature type="compositionally biased region" description="Polar residues" evidence="1">
    <location>
        <begin position="354"/>
        <end position="372"/>
    </location>
</feature>
<feature type="compositionally biased region" description="Low complexity" evidence="1">
    <location>
        <begin position="174"/>
        <end position="189"/>
    </location>
</feature>
<dbReference type="AlphaFoldDB" id="A0A423U307"/>
<dbReference type="Proteomes" id="UP000283509">
    <property type="component" value="Unassembled WGS sequence"/>
</dbReference>
<gene>
    <name evidence="2" type="ORF">C7M84_023755</name>
</gene>
<keyword evidence="3" id="KW-1185">Reference proteome</keyword>
<feature type="compositionally biased region" description="Low complexity" evidence="1">
    <location>
        <begin position="135"/>
        <end position="152"/>
    </location>
</feature>
<evidence type="ECO:0000313" key="2">
    <source>
        <dbReference type="EMBL" id="ROT83064.1"/>
    </source>
</evidence>
<feature type="compositionally biased region" description="Polar residues" evidence="1">
    <location>
        <begin position="260"/>
        <end position="306"/>
    </location>
</feature>
<proteinExistence type="predicted"/>
<feature type="region of interest" description="Disordered" evidence="1">
    <location>
        <begin position="257"/>
        <end position="315"/>
    </location>
</feature>